<evidence type="ECO:0000313" key="4">
    <source>
        <dbReference type="Proteomes" id="UP001151287"/>
    </source>
</evidence>
<dbReference type="InterPro" id="IPR050695">
    <property type="entry name" value="N-acetylmuramoyl_amidase_3"/>
</dbReference>
<dbReference type="InterPro" id="IPR002508">
    <property type="entry name" value="MurNAc-LAA_cat"/>
</dbReference>
<keyword evidence="1" id="KW-0378">Hydrolase</keyword>
<dbReference type="PANTHER" id="PTHR30404:SF0">
    <property type="entry name" value="N-ACETYLMURAMOYL-L-ALANINE AMIDASE AMIC"/>
    <property type="match status" value="1"/>
</dbReference>
<evidence type="ECO:0000313" key="3">
    <source>
        <dbReference type="EMBL" id="KAJ1683015.1"/>
    </source>
</evidence>
<evidence type="ECO:0000256" key="1">
    <source>
        <dbReference type="ARBA" id="ARBA00022801"/>
    </source>
</evidence>
<organism evidence="3 4">
    <name type="scientific">Rhynchospora breviuscula</name>
    <dbReference type="NCBI Taxonomy" id="2022672"/>
    <lineage>
        <taxon>Eukaryota</taxon>
        <taxon>Viridiplantae</taxon>
        <taxon>Streptophyta</taxon>
        <taxon>Embryophyta</taxon>
        <taxon>Tracheophyta</taxon>
        <taxon>Spermatophyta</taxon>
        <taxon>Magnoliopsida</taxon>
        <taxon>Liliopsida</taxon>
        <taxon>Poales</taxon>
        <taxon>Cyperaceae</taxon>
        <taxon>Cyperoideae</taxon>
        <taxon>Rhynchosporeae</taxon>
        <taxon>Rhynchospora</taxon>
    </lineage>
</organism>
<dbReference type="CDD" id="cd02696">
    <property type="entry name" value="MurNAc-LAA"/>
    <property type="match status" value="1"/>
</dbReference>
<dbReference type="EMBL" id="JAMQYH010000406">
    <property type="protein sequence ID" value="KAJ1683015.1"/>
    <property type="molecule type" value="Genomic_DNA"/>
</dbReference>
<evidence type="ECO:0000259" key="2">
    <source>
        <dbReference type="SMART" id="SM00646"/>
    </source>
</evidence>
<dbReference type="Pfam" id="PF01520">
    <property type="entry name" value="Amidase_3"/>
    <property type="match status" value="1"/>
</dbReference>
<name>A0A9Q0BYI5_9POAL</name>
<reference evidence="3" key="1">
    <citation type="journal article" date="2022" name="Cell">
        <title>Repeat-based holocentromeres influence genome architecture and karyotype evolution.</title>
        <authorList>
            <person name="Hofstatter P.G."/>
            <person name="Thangavel G."/>
            <person name="Lux T."/>
            <person name="Neumann P."/>
            <person name="Vondrak T."/>
            <person name="Novak P."/>
            <person name="Zhang M."/>
            <person name="Costa L."/>
            <person name="Castellani M."/>
            <person name="Scott A."/>
            <person name="Toegelov H."/>
            <person name="Fuchs J."/>
            <person name="Mata-Sucre Y."/>
            <person name="Dias Y."/>
            <person name="Vanzela A.L.L."/>
            <person name="Huettel B."/>
            <person name="Almeida C.C.S."/>
            <person name="Simkova H."/>
            <person name="Souza G."/>
            <person name="Pedrosa-Harand A."/>
            <person name="Macas J."/>
            <person name="Mayer K.F.X."/>
            <person name="Houben A."/>
            <person name="Marques A."/>
        </authorList>
    </citation>
    <scope>NUCLEOTIDE SEQUENCE</scope>
    <source>
        <strain evidence="3">RhyBre1mFocal</strain>
    </source>
</reference>
<dbReference type="GO" id="GO:0009253">
    <property type="term" value="P:peptidoglycan catabolic process"/>
    <property type="evidence" value="ECO:0007669"/>
    <property type="project" value="InterPro"/>
</dbReference>
<protein>
    <recommendedName>
        <fullName evidence="2">MurNAc-LAA domain-containing protein</fullName>
    </recommendedName>
</protein>
<accession>A0A9Q0BYI5</accession>
<dbReference type="AlphaFoldDB" id="A0A9Q0BYI5"/>
<comment type="caution">
    <text evidence="3">The sequence shown here is derived from an EMBL/GenBank/DDBJ whole genome shotgun (WGS) entry which is preliminary data.</text>
</comment>
<dbReference type="PANTHER" id="PTHR30404">
    <property type="entry name" value="N-ACETYLMURAMOYL-L-ALANINE AMIDASE"/>
    <property type="match status" value="1"/>
</dbReference>
<sequence>MSDDQQTDPAAEASAEELREALADPELAGQVRDVLRHLGSAPFDPLAGAFGQQPGLDRAAAAREAAARPLAGRTVVVDPGHQLGNARFPREVGRLVDARGLRKPCNSTGTATDAGYPEATFAWEVATRVRDRLRSLGARVVLTRTADSASRWGPCVDERGRAADGADLLLSIHGDGAAPGASGFHVIVGDRYGPRGRSTAYARDTRAALQRAGFTRSTYVGAGSALSFRDDLGTLNWAEPPAVMVELGNMRNRGDAAVMTIPAGQARYARALARAARTFLTR</sequence>
<keyword evidence="4" id="KW-1185">Reference proteome</keyword>
<dbReference type="SMART" id="SM00646">
    <property type="entry name" value="Ami_3"/>
    <property type="match status" value="1"/>
</dbReference>
<feature type="domain" description="MurNAc-LAA" evidence="2">
    <location>
        <begin position="162"/>
        <end position="277"/>
    </location>
</feature>
<dbReference type="SUPFAM" id="SSF53187">
    <property type="entry name" value="Zn-dependent exopeptidases"/>
    <property type="match status" value="1"/>
</dbReference>
<dbReference type="Gene3D" id="3.40.630.40">
    <property type="entry name" value="Zn-dependent exopeptidases"/>
    <property type="match status" value="1"/>
</dbReference>
<dbReference type="Proteomes" id="UP001151287">
    <property type="component" value="Unassembled WGS sequence"/>
</dbReference>
<dbReference type="GO" id="GO:0008745">
    <property type="term" value="F:N-acetylmuramoyl-L-alanine amidase activity"/>
    <property type="evidence" value="ECO:0007669"/>
    <property type="project" value="InterPro"/>
</dbReference>
<proteinExistence type="predicted"/>
<gene>
    <name evidence="3" type="ORF">LUZ63_021765</name>
</gene>